<evidence type="ECO:0008006" key="3">
    <source>
        <dbReference type="Google" id="ProtNLM"/>
    </source>
</evidence>
<evidence type="ECO:0000313" key="1">
    <source>
        <dbReference type="EMBL" id="SMR95827.1"/>
    </source>
</evidence>
<sequence length="57" mass="6309">MNRALKVSVATLIVLLFIITGVIAFAQSNVTGDLMKKDMNQVVGNNEVEDIRNNINY</sequence>
<dbReference type="GeneID" id="43367453"/>
<dbReference type="EMBL" id="FXXC01000001">
    <property type="protein sequence ID" value="SMR95827.1"/>
    <property type="molecule type" value="Genomic_DNA"/>
</dbReference>
<organism evidence="1 2">
    <name type="scientific">Caldicellulosiruptor bescii</name>
    <name type="common">Anaerocellum thermophilum</name>
    <dbReference type="NCBI Taxonomy" id="31899"/>
    <lineage>
        <taxon>Bacteria</taxon>
        <taxon>Bacillati</taxon>
        <taxon>Bacillota</taxon>
        <taxon>Bacillota incertae sedis</taxon>
        <taxon>Caldicellulosiruptorales</taxon>
        <taxon>Caldicellulosiruptoraceae</taxon>
        <taxon>Caldicellulosiruptor</taxon>
    </lineage>
</organism>
<name>A0ABY1SBT6_CALBS</name>
<dbReference type="RefSeq" id="WP_015906885.1">
    <property type="nucleotide sequence ID" value="NZ_FUZJ01000001.1"/>
</dbReference>
<dbReference type="Proteomes" id="UP000196803">
    <property type="component" value="Unassembled WGS sequence"/>
</dbReference>
<accession>A0ABY1SBT6</accession>
<comment type="caution">
    <text evidence="1">The sequence shown here is derived from an EMBL/GenBank/DDBJ whole genome shotgun (WGS) entry which is preliminary data.</text>
</comment>
<proteinExistence type="predicted"/>
<reference evidence="1 2" key="1">
    <citation type="submission" date="2017-05" db="EMBL/GenBank/DDBJ databases">
        <authorList>
            <person name="Varghese N."/>
            <person name="Submissions S."/>
        </authorList>
    </citation>
    <scope>NUCLEOTIDE SEQUENCE [LARGE SCALE GENOMIC DNA]</scope>
    <source>
        <strain evidence="1 2">MACB1020</strain>
    </source>
</reference>
<protein>
    <recommendedName>
        <fullName evidence="3">Methyl-accepting chemotaxis protein</fullName>
    </recommendedName>
</protein>
<keyword evidence="2" id="KW-1185">Reference proteome</keyword>
<evidence type="ECO:0000313" key="2">
    <source>
        <dbReference type="Proteomes" id="UP000196803"/>
    </source>
</evidence>
<gene>
    <name evidence="1" type="ORF">SAMN05216240_2853</name>
</gene>